<dbReference type="InterPro" id="IPR002347">
    <property type="entry name" value="SDR_fam"/>
</dbReference>
<dbReference type="Proteomes" id="UP001432027">
    <property type="component" value="Unassembled WGS sequence"/>
</dbReference>
<sequence>SSSILPFSVPPLLDTAMLWIFSLASSAFGVLLIMRYFFKGAAWAGKTSARGKTIIVTGANSGIGRALADEFSLRGADNVVLACRNRQRAERAREEMIESSADETRVSIEIVDLMSFKSVITFVDRIMTRFRTVDVLVCNAGVLQADGQTENGIEKLLQANYLGHFLMVESLRARVNLKRVVFVSSLVHKYAKHEDLRKKLDNNMVQYSRAKLAEVSYAKHLSSIEGMQAYSCNPGVVHTNILAGTWMEIFDRYLEPVLSFIMKSPLEGAQTPLMLRLAQFSGNHQNVCCSDCALDATHPLLSDPARIEELHRQSIELTKEFL</sequence>
<comment type="caution">
    <text evidence="3">The sequence shown here is derived from an EMBL/GenBank/DDBJ whole genome shotgun (WGS) entry which is preliminary data.</text>
</comment>
<dbReference type="AlphaFoldDB" id="A0AAV5S6W3"/>
<evidence type="ECO:0000256" key="1">
    <source>
        <dbReference type="ARBA" id="ARBA00023002"/>
    </source>
</evidence>
<dbReference type="PRINTS" id="PR00081">
    <property type="entry name" value="GDHRDH"/>
</dbReference>
<keyword evidence="2" id="KW-0472">Membrane</keyword>
<dbReference type="SUPFAM" id="SSF51735">
    <property type="entry name" value="NAD(P)-binding Rossmann-fold domains"/>
    <property type="match status" value="1"/>
</dbReference>
<dbReference type="PANTHER" id="PTHR43157">
    <property type="entry name" value="PHOSPHATIDYLINOSITOL-GLYCAN BIOSYNTHESIS CLASS F PROTEIN-RELATED"/>
    <property type="match status" value="1"/>
</dbReference>
<organism evidence="3 4">
    <name type="scientific">Pristionchus entomophagus</name>
    <dbReference type="NCBI Taxonomy" id="358040"/>
    <lineage>
        <taxon>Eukaryota</taxon>
        <taxon>Metazoa</taxon>
        <taxon>Ecdysozoa</taxon>
        <taxon>Nematoda</taxon>
        <taxon>Chromadorea</taxon>
        <taxon>Rhabditida</taxon>
        <taxon>Rhabditina</taxon>
        <taxon>Diplogasteromorpha</taxon>
        <taxon>Diplogasteroidea</taxon>
        <taxon>Neodiplogasteridae</taxon>
        <taxon>Pristionchus</taxon>
    </lineage>
</organism>
<name>A0AAV5S6W3_9BILA</name>
<evidence type="ECO:0000313" key="3">
    <source>
        <dbReference type="EMBL" id="GMS78110.1"/>
    </source>
</evidence>
<keyword evidence="2" id="KW-1133">Transmembrane helix</keyword>
<accession>A0AAV5S6W3</accession>
<proteinExistence type="predicted"/>
<evidence type="ECO:0000313" key="4">
    <source>
        <dbReference type="Proteomes" id="UP001432027"/>
    </source>
</evidence>
<protein>
    <recommendedName>
        <fullName evidence="5">Dehydrogenase</fullName>
    </recommendedName>
</protein>
<dbReference type="Gene3D" id="3.40.50.720">
    <property type="entry name" value="NAD(P)-binding Rossmann-like Domain"/>
    <property type="match status" value="1"/>
</dbReference>
<gene>
    <name evidence="3" type="ORF">PENTCL1PPCAC_285</name>
</gene>
<dbReference type="Pfam" id="PF00106">
    <property type="entry name" value="adh_short"/>
    <property type="match status" value="1"/>
</dbReference>
<dbReference type="GO" id="GO:0016491">
    <property type="term" value="F:oxidoreductase activity"/>
    <property type="evidence" value="ECO:0007669"/>
    <property type="project" value="UniProtKB-KW"/>
</dbReference>
<reference evidence="3" key="1">
    <citation type="submission" date="2023-10" db="EMBL/GenBank/DDBJ databases">
        <title>Genome assembly of Pristionchus species.</title>
        <authorList>
            <person name="Yoshida K."/>
            <person name="Sommer R.J."/>
        </authorList>
    </citation>
    <scope>NUCLEOTIDE SEQUENCE</scope>
    <source>
        <strain evidence="3">RS0144</strain>
    </source>
</reference>
<dbReference type="InterPro" id="IPR036291">
    <property type="entry name" value="NAD(P)-bd_dom_sf"/>
</dbReference>
<keyword evidence="2" id="KW-0812">Transmembrane</keyword>
<evidence type="ECO:0000256" key="2">
    <source>
        <dbReference type="SAM" id="Phobius"/>
    </source>
</evidence>
<keyword evidence="1" id="KW-0560">Oxidoreductase</keyword>
<feature type="non-terminal residue" evidence="3">
    <location>
        <position position="1"/>
    </location>
</feature>
<dbReference type="PANTHER" id="PTHR43157:SF73">
    <property type="entry name" value="WW DOMAIN-CONTAINING OXIDOREDUCTASE-LIKE PROTEIN"/>
    <property type="match status" value="1"/>
</dbReference>
<evidence type="ECO:0008006" key="5">
    <source>
        <dbReference type="Google" id="ProtNLM"/>
    </source>
</evidence>
<keyword evidence="4" id="KW-1185">Reference proteome</keyword>
<feature type="transmembrane region" description="Helical" evidence="2">
    <location>
        <begin position="16"/>
        <end position="38"/>
    </location>
</feature>
<dbReference type="EMBL" id="BTSX01000001">
    <property type="protein sequence ID" value="GMS78110.1"/>
    <property type="molecule type" value="Genomic_DNA"/>
</dbReference>